<name>A0A4R1GKV4_9GAMM</name>
<keyword evidence="2 5" id="KW-0813">Transport</keyword>
<keyword evidence="3 7" id="KW-0732">Signal</keyword>
<dbReference type="EMBL" id="SMFU01000007">
    <property type="protein sequence ID" value="TCK09024.1"/>
    <property type="molecule type" value="Genomic_DNA"/>
</dbReference>
<protein>
    <recommendedName>
        <fullName evidence="5">Putrescine-binding periplasmic protein</fullName>
    </recommendedName>
</protein>
<evidence type="ECO:0000256" key="5">
    <source>
        <dbReference type="PIRNR" id="PIRNR019574"/>
    </source>
</evidence>
<reference evidence="8 9" key="1">
    <citation type="submission" date="2019-03" db="EMBL/GenBank/DDBJ databases">
        <title>Genomic Encyclopedia of Archaeal and Bacterial Type Strains, Phase II (KMG-II): from individual species to whole genera.</title>
        <authorList>
            <person name="Goeker M."/>
        </authorList>
    </citation>
    <scope>NUCLEOTIDE SEQUENCE [LARGE SCALE GENOMIC DNA]</scope>
    <source>
        <strain evidence="8 9">DSM 27697</strain>
    </source>
</reference>
<dbReference type="InterPro" id="IPR001188">
    <property type="entry name" value="Sperm_putr-bd"/>
</dbReference>
<dbReference type="GO" id="GO:0015846">
    <property type="term" value="P:polyamine transport"/>
    <property type="evidence" value="ECO:0007669"/>
    <property type="project" value="InterPro"/>
</dbReference>
<evidence type="ECO:0000256" key="4">
    <source>
        <dbReference type="ARBA" id="ARBA00022764"/>
    </source>
</evidence>
<accession>A0A4R1GKV4</accession>
<dbReference type="GO" id="GO:0042597">
    <property type="term" value="C:periplasmic space"/>
    <property type="evidence" value="ECO:0007669"/>
    <property type="project" value="UniProtKB-SubCell"/>
</dbReference>
<evidence type="ECO:0000256" key="1">
    <source>
        <dbReference type="ARBA" id="ARBA00004418"/>
    </source>
</evidence>
<evidence type="ECO:0000256" key="2">
    <source>
        <dbReference type="ARBA" id="ARBA00022448"/>
    </source>
</evidence>
<evidence type="ECO:0000256" key="3">
    <source>
        <dbReference type="ARBA" id="ARBA00022729"/>
    </source>
</evidence>
<comment type="similarity">
    <text evidence="5">Belongs to the bacterial solute-binding protein PotD/PotF family.</text>
</comment>
<dbReference type="AlphaFoldDB" id="A0A4R1GKV4"/>
<dbReference type="Gene3D" id="3.40.190.10">
    <property type="entry name" value="Periplasmic binding protein-like II"/>
    <property type="match status" value="2"/>
</dbReference>
<proteinExistence type="inferred from homology"/>
<feature type="binding site" evidence="6">
    <location>
        <begin position="177"/>
        <end position="180"/>
    </location>
    <ligand>
        <name>spermidine</name>
        <dbReference type="ChEBI" id="CHEBI:57834"/>
    </ligand>
</feature>
<comment type="caution">
    <text evidence="8">The sequence shown here is derived from an EMBL/GenBank/DDBJ whole genome shotgun (WGS) entry which is preliminary data.</text>
</comment>
<sequence length="356" mass="39517">MKSVNTAAAGNRWIKKTLALACLGVTCAGASVSAQADETLNLYNWGDYINPEVLERFTAETGIEVNLDTYSSNEEMLAKLQVGATGYDIVFPSVHMQDIMAQLGLLEKTGINQSPGFENIDTSHLLAESDPEGEYCLPYGWGSVGIVYNKTLVPELNSWKEFFALPDQGKKIVMLDDMREDIGLALLLDGNSVNSVDPDELKAAQQFLLDTKPKVSAFTYDSIPMVQSGDIAAAQWYVGAMIYVKEMPDTLAYVIPEEGATMYQENMCVLKTAPNKENAKRFLEFFLQPEISALNTVQQTNGSMNKAAIELLPDEIRNDENINPSEETKEKLQIFRELGTGTRLYDRVWTKFRTAS</sequence>
<evidence type="ECO:0000256" key="7">
    <source>
        <dbReference type="SAM" id="SignalP"/>
    </source>
</evidence>
<dbReference type="OrthoDB" id="9769319at2"/>
<gene>
    <name evidence="8" type="ORF">CLV83_1122</name>
</gene>
<dbReference type="InterPro" id="IPR006059">
    <property type="entry name" value="SBP"/>
</dbReference>
<dbReference type="PANTHER" id="PTHR30222:SF17">
    <property type="entry name" value="SPERMIDINE_PUTRESCINE-BINDING PERIPLASMIC PROTEIN"/>
    <property type="match status" value="1"/>
</dbReference>
<comment type="function">
    <text evidence="5">Required for the activity of the bacterial periplasmic transport system of putrescine.</text>
</comment>
<feature type="chain" id="PRO_5020985736" description="Putrescine-binding periplasmic protein" evidence="7">
    <location>
        <begin position="37"/>
        <end position="356"/>
    </location>
</feature>
<dbReference type="PANTHER" id="PTHR30222">
    <property type="entry name" value="SPERMIDINE/PUTRESCINE-BINDING PERIPLASMIC PROTEIN"/>
    <property type="match status" value="1"/>
</dbReference>
<dbReference type="SUPFAM" id="SSF53850">
    <property type="entry name" value="Periplasmic binding protein-like II"/>
    <property type="match status" value="1"/>
</dbReference>
<dbReference type="Proteomes" id="UP000294546">
    <property type="component" value="Unassembled WGS sequence"/>
</dbReference>
<evidence type="ECO:0000313" key="8">
    <source>
        <dbReference type="EMBL" id="TCK09024.1"/>
    </source>
</evidence>
<dbReference type="CDD" id="cd13590">
    <property type="entry name" value="PBP2_PotD_PotF_like"/>
    <property type="match status" value="1"/>
</dbReference>
<dbReference type="GO" id="GO:0019808">
    <property type="term" value="F:polyamine binding"/>
    <property type="evidence" value="ECO:0007669"/>
    <property type="project" value="InterPro"/>
</dbReference>
<feature type="signal peptide" evidence="7">
    <location>
        <begin position="1"/>
        <end position="36"/>
    </location>
</feature>
<dbReference type="RefSeq" id="WP_132288659.1">
    <property type="nucleotide sequence ID" value="NZ_SMFU01000007.1"/>
</dbReference>
<dbReference type="PIRSF" id="PIRSF019574">
    <property type="entry name" value="Periplasmic_polyamine_BP"/>
    <property type="match status" value="1"/>
</dbReference>
<keyword evidence="9" id="KW-1185">Reference proteome</keyword>
<comment type="subcellular location">
    <subcellularLocation>
        <location evidence="1 5">Periplasm</location>
    </subcellularLocation>
</comment>
<organism evidence="8 9">
    <name type="scientific">Marinobacterium mangrovicola</name>
    <dbReference type="NCBI Taxonomy" id="1476959"/>
    <lineage>
        <taxon>Bacteria</taxon>
        <taxon>Pseudomonadati</taxon>
        <taxon>Pseudomonadota</taxon>
        <taxon>Gammaproteobacteria</taxon>
        <taxon>Oceanospirillales</taxon>
        <taxon>Oceanospirillaceae</taxon>
        <taxon>Marinobacterium</taxon>
    </lineage>
</organism>
<dbReference type="Pfam" id="PF13416">
    <property type="entry name" value="SBP_bac_8"/>
    <property type="match status" value="1"/>
</dbReference>
<evidence type="ECO:0000256" key="6">
    <source>
        <dbReference type="PIRSR" id="PIRSR019574-1"/>
    </source>
</evidence>
<dbReference type="PRINTS" id="PR00909">
    <property type="entry name" value="SPERMDNBNDNG"/>
</dbReference>
<keyword evidence="4 5" id="KW-0574">Periplasm</keyword>
<evidence type="ECO:0000313" key="9">
    <source>
        <dbReference type="Proteomes" id="UP000294546"/>
    </source>
</evidence>